<dbReference type="OrthoDB" id="9807547at2"/>
<dbReference type="GO" id="GO:0016301">
    <property type="term" value="F:kinase activity"/>
    <property type="evidence" value="ECO:0007669"/>
    <property type="project" value="UniProtKB-KW"/>
</dbReference>
<organism evidence="2 3">
    <name type="scientific">Ensifer adhaerens</name>
    <name type="common">Sinorhizobium morelense</name>
    <dbReference type="NCBI Taxonomy" id="106592"/>
    <lineage>
        <taxon>Bacteria</taxon>
        <taxon>Pseudomonadati</taxon>
        <taxon>Pseudomonadota</taxon>
        <taxon>Alphaproteobacteria</taxon>
        <taxon>Hyphomicrobiales</taxon>
        <taxon>Rhizobiaceae</taxon>
        <taxon>Sinorhizobium/Ensifer group</taxon>
        <taxon>Ensifer</taxon>
    </lineage>
</organism>
<dbReference type="SUPFAM" id="SSF51206">
    <property type="entry name" value="cAMP-binding domain-like"/>
    <property type="match status" value="1"/>
</dbReference>
<dbReference type="CDD" id="cd00038">
    <property type="entry name" value="CAP_ED"/>
    <property type="match status" value="1"/>
</dbReference>
<dbReference type="RefSeq" id="WP_053249171.1">
    <property type="nucleotide sequence ID" value="NZ_LGAP01000006.1"/>
</dbReference>
<dbReference type="PROSITE" id="PS50042">
    <property type="entry name" value="CNMP_BINDING_3"/>
    <property type="match status" value="1"/>
</dbReference>
<keyword evidence="2" id="KW-0418">Kinase</keyword>
<evidence type="ECO:0000313" key="2">
    <source>
        <dbReference type="EMBL" id="KOF18829.1"/>
    </source>
</evidence>
<dbReference type="PATRIC" id="fig|106592.7.peg.6632"/>
<dbReference type="GO" id="GO:0003700">
    <property type="term" value="F:DNA-binding transcription factor activity"/>
    <property type="evidence" value="ECO:0007669"/>
    <property type="project" value="TreeGrafter"/>
</dbReference>
<dbReference type="SMART" id="SM00100">
    <property type="entry name" value="cNMP"/>
    <property type="match status" value="1"/>
</dbReference>
<keyword evidence="2" id="KW-0808">Transferase</keyword>
<dbReference type="PANTHER" id="PTHR24567">
    <property type="entry name" value="CRP FAMILY TRANSCRIPTIONAL REGULATORY PROTEIN"/>
    <property type="match status" value="1"/>
</dbReference>
<evidence type="ECO:0000259" key="1">
    <source>
        <dbReference type="PROSITE" id="PS50042"/>
    </source>
</evidence>
<dbReference type="GO" id="GO:0005829">
    <property type="term" value="C:cytosol"/>
    <property type="evidence" value="ECO:0007669"/>
    <property type="project" value="TreeGrafter"/>
</dbReference>
<reference evidence="3" key="1">
    <citation type="submission" date="2015-07" db="EMBL/GenBank/DDBJ databases">
        <title>Whole genome sequence of an Ensifer adhaerens strain isolated from a cave pool in the Wind Cave National Park.</title>
        <authorList>
            <person name="Eng W.W.H."/>
            <person name="Gan H.M."/>
            <person name="Barton H.A."/>
            <person name="Savka M.A."/>
        </authorList>
    </citation>
    <scope>NUCLEOTIDE SEQUENCE [LARGE SCALE GENOMIC DNA]</scope>
    <source>
        <strain evidence="3">SD006</strain>
    </source>
</reference>
<dbReference type="Proteomes" id="UP000037425">
    <property type="component" value="Unassembled WGS sequence"/>
</dbReference>
<dbReference type="AlphaFoldDB" id="A0A0L8BWG8"/>
<accession>A0A0L8BWG8</accession>
<evidence type="ECO:0000313" key="3">
    <source>
        <dbReference type="Proteomes" id="UP000037425"/>
    </source>
</evidence>
<dbReference type="PANTHER" id="PTHR24567:SF68">
    <property type="entry name" value="DNA-BINDING TRANSCRIPTIONAL DUAL REGULATOR CRP"/>
    <property type="match status" value="1"/>
</dbReference>
<proteinExistence type="predicted"/>
<name>A0A0L8BWG8_ENSAD</name>
<gene>
    <name evidence="2" type="ORF">AC244_12565</name>
</gene>
<dbReference type="InterPro" id="IPR050397">
    <property type="entry name" value="Env_Response_Regulators"/>
</dbReference>
<dbReference type="Gene3D" id="2.60.120.10">
    <property type="entry name" value="Jelly Rolls"/>
    <property type="match status" value="1"/>
</dbReference>
<dbReference type="Pfam" id="PF00027">
    <property type="entry name" value="cNMP_binding"/>
    <property type="match status" value="1"/>
</dbReference>
<protein>
    <submittedName>
        <fullName evidence="2">Protein kinase</fullName>
    </submittedName>
</protein>
<sequence length="151" mass="16530">MALNDDIVLLSNVPLFADISEDKLRLIAFGAERRRVFKGQELFREGAPADCAYAIASGSLSLSKADADGAMAEITTVGRGALLSELALISMVERKFTATADEDSEVIRINRPLFRRMLEEYPEVAALVEARIRENLQAMIRRAGALAGRFA</sequence>
<dbReference type="InterPro" id="IPR000595">
    <property type="entry name" value="cNMP-bd_dom"/>
</dbReference>
<feature type="domain" description="Cyclic nucleotide-binding" evidence="1">
    <location>
        <begin position="15"/>
        <end position="118"/>
    </location>
</feature>
<dbReference type="InterPro" id="IPR014710">
    <property type="entry name" value="RmlC-like_jellyroll"/>
</dbReference>
<dbReference type="EMBL" id="LGAP01000006">
    <property type="protein sequence ID" value="KOF18829.1"/>
    <property type="molecule type" value="Genomic_DNA"/>
</dbReference>
<dbReference type="InterPro" id="IPR018490">
    <property type="entry name" value="cNMP-bd_dom_sf"/>
</dbReference>
<comment type="caution">
    <text evidence="2">The sequence shown here is derived from an EMBL/GenBank/DDBJ whole genome shotgun (WGS) entry which is preliminary data.</text>
</comment>